<protein>
    <submittedName>
        <fullName evidence="1">Cof subfamily protein (Haloacid dehalogenase superfamily)</fullName>
    </submittedName>
</protein>
<comment type="caution">
    <text evidence="1">The sequence shown here is derived from an EMBL/GenBank/DDBJ whole genome shotgun (WGS) entry which is preliminary data.</text>
</comment>
<dbReference type="Gene3D" id="3.40.50.1000">
    <property type="entry name" value="HAD superfamily/HAD-like"/>
    <property type="match status" value="1"/>
</dbReference>
<dbReference type="EMBL" id="JAGGJZ010000002">
    <property type="protein sequence ID" value="MBP1889439.1"/>
    <property type="molecule type" value="Genomic_DNA"/>
</dbReference>
<dbReference type="SFLD" id="SFLDG01144">
    <property type="entry name" value="C2.B.4:_PGP_Like"/>
    <property type="match status" value="1"/>
</dbReference>
<dbReference type="InterPro" id="IPR006379">
    <property type="entry name" value="HAD-SF_hydro_IIB"/>
</dbReference>
<dbReference type="SUPFAM" id="SSF56784">
    <property type="entry name" value="HAD-like"/>
    <property type="match status" value="1"/>
</dbReference>
<organism evidence="1 2">
    <name type="scientific">Clostridium moniliforme</name>
    <dbReference type="NCBI Taxonomy" id="39489"/>
    <lineage>
        <taxon>Bacteria</taxon>
        <taxon>Bacillati</taxon>
        <taxon>Bacillota</taxon>
        <taxon>Clostridia</taxon>
        <taxon>Eubacteriales</taxon>
        <taxon>Clostridiaceae</taxon>
        <taxon>Clostridium</taxon>
    </lineage>
</organism>
<evidence type="ECO:0000313" key="1">
    <source>
        <dbReference type="EMBL" id="MBP1889439.1"/>
    </source>
</evidence>
<dbReference type="PROSITE" id="PS01229">
    <property type="entry name" value="COF_2"/>
    <property type="match status" value="1"/>
</dbReference>
<dbReference type="NCBIfam" id="TIGR00099">
    <property type="entry name" value="Cof-subfamily"/>
    <property type="match status" value="1"/>
</dbReference>
<dbReference type="NCBIfam" id="TIGR01484">
    <property type="entry name" value="HAD-SF-IIB"/>
    <property type="match status" value="1"/>
</dbReference>
<dbReference type="PROSITE" id="PS01228">
    <property type="entry name" value="COF_1"/>
    <property type="match status" value="1"/>
</dbReference>
<dbReference type="Pfam" id="PF08282">
    <property type="entry name" value="Hydrolase_3"/>
    <property type="match status" value="1"/>
</dbReference>
<name>A0ABS4EZL8_9CLOT</name>
<dbReference type="InterPro" id="IPR023214">
    <property type="entry name" value="HAD_sf"/>
</dbReference>
<gene>
    <name evidence="1" type="ORF">J2Z53_001020</name>
</gene>
<dbReference type="CDD" id="cd07516">
    <property type="entry name" value="HAD_Pase"/>
    <property type="match status" value="1"/>
</dbReference>
<sequence length="289" mass="32355">MKLIATDLDGTLLNSNRTISKENILAILEAQKQGIEVIISTGRTFNSAKNIIKTAGINTPYIISSNGSQIHKTCGKELKSFSINISAINKILPYLHYNNFYYVISTDGHMIEPIDGKERLIADFYKAKETNGSLKEKILDDILEMFYNSHDSADIKRINSINEIANYPCYNIAVVSHDKDKLMKGRYALKDINDISIVSSHENNFEIVSKFSSKGNAVEYIANSLNISLDEVMAIGDNFNDLSMFKKVKYSVAMGNADDKIKKMCNFVTLKNDENGVAYAIKEHIENLA</sequence>
<dbReference type="SFLD" id="SFLDG01140">
    <property type="entry name" value="C2.B:_Phosphomannomutase_and_P"/>
    <property type="match status" value="1"/>
</dbReference>
<dbReference type="RefSeq" id="WP_209796135.1">
    <property type="nucleotide sequence ID" value="NZ_JAGGJZ010000002.1"/>
</dbReference>
<reference evidence="1 2" key="1">
    <citation type="submission" date="2021-03" db="EMBL/GenBank/DDBJ databases">
        <title>Genomic Encyclopedia of Type Strains, Phase IV (KMG-IV): sequencing the most valuable type-strain genomes for metagenomic binning, comparative biology and taxonomic classification.</title>
        <authorList>
            <person name="Goeker M."/>
        </authorList>
    </citation>
    <scope>NUCLEOTIDE SEQUENCE [LARGE SCALE GENOMIC DNA]</scope>
    <source>
        <strain evidence="1 2">DSM 3984</strain>
    </source>
</reference>
<proteinExistence type="predicted"/>
<dbReference type="SFLD" id="SFLDS00003">
    <property type="entry name" value="Haloacid_Dehalogenase"/>
    <property type="match status" value="1"/>
</dbReference>
<dbReference type="InterPro" id="IPR036412">
    <property type="entry name" value="HAD-like_sf"/>
</dbReference>
<dbReference type="InterPro" id="IPR000150">
    <property type="entry name" value="Cof"/>
</dbReference>
<evidence type="ECO:0000313" key="2">
    <source>
        <dbReference type="Proteomes" id="UP000783390"/>
    </source>
</evidence>
<keyword evidence="2" id="KW-1185">Reference proteome</keyword>
<dbReference type="PANTHER" id="PTHR10000:SF55">
    <property type="entry name" value="5-AMINO-6-(5-PHOSPHO-D-RIBITYLAMINO)URACIL PHOSPHATASE YCSE"/>
    <property type="match status" value="1"/>
</dbReference>
<dbReference type="Proteomes" id="UP000783390">
    <property type="component" value="Unassembled WGS sequence"/>
</dbReference>
<dbReference type="PANTHER" id="PTHR10000">
    <property type="entry name" value="PHOSPHOSERINE PHOSPHATASE"/>
    <property type="match status" value="1"/>
</dbReference>
<accession>A0ABS4EZL8</accession>
<dbReference type="Gene3D" id="3.30.1240.10">
    <property type="match status" value="1"/>
</dbReference>